<accession>A0A9E6ZWT7</accession>
<dbReference type="PROSITE" id="PS51012">
    <property type="entry name" value="ABC_TM2"/>
    <property type="match status" value="1"/>
</dbReference>
<dbReference type="Proteomes" id="UP000831290">
    <property type="component" value="Chromosome"/>
</dbReference>
<evidence type="ECO:0000256" key="3">
    <source>
        <dbReference type="ARBA" id="ARBA00022448"/>
    </source>
</evidence>
<name>A0A9E6ZWT7_9FLAO</name>
<gene>
    <name evidence="10" type="ORF">MQE35_12955</name>
</gene>
<feature type="transmembrane region" description="Helical" evidence="8">
    <location>
        <begin position="351"/>
        <end position="368"/>
    </location>
</feature>
<dbReference type="Gene3D" id="3.40.1710.10">
    <property type="entry name" value="abc type-2 transporter like domain"/>
    <property type="match status" value="1"/>
</dbReference>
<evidence type="ECO:0000256" key="6">
    <source>
        <dbReference type="ARBA" id="ARBA00022989"/>
    </source>
</evidence>
<keyword evidence="4" id="KW-1003">Cell membrane</keyword>
<evidence type="ECO:0000256" key="4">
    <source>
        <dbReference type="ARBA" id="ARBA00022475"/>
    </source>
</evidence>
<keyword evidence="5 8" id="KW-0812">Transmembrane</keyword>
<feature type="transmembrane region" description="Helical" evidence="8">
    <location>
        <begin position="180"/>
        <end position="203"/>
    </location>
</feature>
<dbReference type="InterPro" id="IPR051449">
    <property type="entry name" value="ABC-2_transporter_component"/>
</dbReference>
<evidence type="ECO:0000256" key="5">
    <source>
        <dbReference type="ARBA" id="ARBA00022692"/>
    </source>
</evidence>
<dbReference type="KEGG" id="fbm:MQE35_12955"/>
<feature type="transmembrane region" description="Helical" evidence="8">
    <location>
        <begin position="21"/>
        <end position="40"/>
    </location>
</feature>
<evidence type="ECO:0000256" key="7">
    <source>
        <dbReference type="ARBA" id="ARBA00023136"/>
    </source>
</evidence>
<keyword evidence="11" id="KW-1185">Reference proteome</keyword>
<feature type="transmembrane region" description="Helical" evidence="8">
    <location>
        <begin position="293"/>
        <end position="312"/>
    </location>
</feature>
<dbReference type="GO" id="GO:0140359">
    <property type="term" value="F:ABC-type transporter activity"/>
    <property type="evidence" value="ECO:0007669"/>
    <property type="project" value="InterPro"/>
</dbReference>
<evidence type="ECO:0000256" key="2">
    <source>
        <dbReference type="ARBA" id="ARBA00007783"/>
    </source>
</evidence>
<keyword evidence="7 8" id="KW-0472">Membrane</keyword>
<feature type="transmembrane region" description="Helical" evidence="8">
    <location>
        <begin position="230"/>
        <end position="255"/>
    </location>
</feature>
<dbReference type="GO" id="GO:0005886">
    <property type="term" value="C:plasma membrane"/>
    <property type="evidence" value="ECO:0007669"/>
    <property type="project" value="UniProtKB-SubCell"/>
</dbReference>
<dbReference type="AlphaFoldDB" id="A0A9E6ZWT7"/>
<dbReference type="EMBL" id="CP094358">
    <property type="protein sequence ID" value="UOB16642.1"/>
    <property type="molecule type" value="Genomic_DNA"/>
</dbReference>
<reference evidence="10" key="1">
    <citation type="submission" date="2022-03" db="EMBL/GenBank/DDBJ databases">
        <title>Description of Abyssus ytuae gen. nov., sp. nov., a novel member of the family Flavobacteriaceae isolated from the sediment of Mariana Trench.</title>
        <authorList>
            <person name="Zhang J."/>
            <person name="Xu X."/>
        </authorList>
    </citation>
    <scope>NUCLEOTIDE SEQUENCE</scope>
    <source>
        <strain evidence="10">MT3330</strain>
    </source>
</reference>
<comment type="similarity">
    <text evidence="2">Belongs to the ABC-2 integral membrane protein family.</text>
</comment>
<dbReference type="InterPro" id="IPR013525">
    <property type="entry name" value="ABC2_TM"/>
</dbReference>
<dbReference type="PANTHER" id="PTHR30294">
    <property type="entry name" value="MEMBRANE COMPONENT OF ABC TRANSPORTER YHHJ-RELATED"/>
    <property type="match status" value="1"/>
</dbReference>
<evidence type="ECO:0000256" key="8">
    <source>
        <dbReference type="SAM" id="Phobius"/>
    </source>
</evidence>
<evidence type="ECO:0000313" key="11">
    <source>
        <dbReference type="Proteomes" id="UP000831290"/>
    </source>
</evidence>
<dbReference type="Pfam" id="PF12698">
    <property type="entry name" value="ABC2_membrane_3"/>
    <property type="match status" value="1"/>
</dbReference>
<protein>
    <submittedName>
        <fullName evidence="10">ABC transporter permease</fullName>
    </submittedName>
</protein>
<dbReference type="InterPro" id="IPR047817">
    <property type="entry name" value="ABC2_TM_bact-type"/>
</dbReference>
<dbReference type="RefSeq" id="WP_255841865.1">
    <property type="nucleotide sequence ID" value="NZ_CP094358.1"/>
</dbReference>
<keyword evidence="3" id="KW-0813">Transport</keyword>
<comment type="subcellular location">
    <subcellularLocation>
        <location evidence="1">Cell membrane</location>
        <topology evidence="1">Multi-pass membrane protein</topology>
    </subcellularLocation>
</comment>
<dbReference type="PANTHER" id="PTHR30294:SF29">
    <property type="entry name" value="MULTIDRUG ABC TRANSPORTER PERMEASE YBHS-RELATED"/>
    <property type="match status" value="1"/>
</dbReference>
<keyword evidence="6 8" id="KW-1133">Transmembrane helix</keyword>
<evidence type="ECO:0000313" key="10">
    <source>
        <dbReference type="EMBL" id="UOB16642.1"/>
    </source>
</evidence>
<feature type="transmembrane region" description="Helical" evidence="8">
    <location>
        <begin position="261"/>
        <end position="281"/>
    </location>
</feature>
<evidence type="ECO:0000256" key="1">
    <source>
        <dbReference type="ARBA" id="ARBA00004651"/>
    </source>
</evidence>
<feature type="domain" description="ABC transmembrane type-2" evidence="9">
    <location>
        <begin position="132"/>
        <end position="373"/>
    </location>
</feature>
<evidence type="ECO:0000259" key="9">
    <source>
        <dbReference type="PROSITE" id="PS51012"/>
    </source>
</evidence>
<organism evidence="10 11">
    <name type="scientific">Abyssalbus ytuae</name>
    <dbReference type="NCBI Taxonomy" id="2926907"/>
    <lineage>
        <taxon>Bacteria</taxon>
        <taxon>Pseudomonadati</taxon>
        <taxon>Bacteroidota</taxon>
        <taxon>Flavobacteriia</taxon>
        <taxon>Flavobacteriales</taxon>
        <taxon>Flavobacteriaceae</taxon>
        <taxon>Abyssalbus</taxon>
    </lineage>
</organism>
<sequence length="374" mass="42393">MRVLKFLLIKEFKQIFRNRTLLPMIFLMPIIQLLILPLAADYETKNINVFIVDHDKSAYSTDLLSKITSSGYFRLVDYDTSYKKALSYIESNKADLILEIPRDFEKNLSRDRKQKLFIAINAINGTKAGLGGTYLRSILQDFNRSIITESNVATNRGAEMKSINITVSNWFNPYLNYKTFMVPAILVILVTMVGAYMCSLNIVKEKEIGTIEQINVTPIKKHHYILGKLLPFWIIGITVFSIGFFIVAWGIYGIVPVGNLLLLYGYLALYLVALLGFGLLVSTYASSQQQAMSVAFFFVMIFILMSGLFTPIDSMPEWAKFIAWSNPVTYFIEVMRMVVLKGSGFANIGKHTLIMFGFAILLNGWAVVNYKKTS</sequence>
<proteinExistence type="inferred from homology"/>